<dbReference type="InterPro" id="IPR008979">
    <property type="entry name" value="Galactose-bd-like_sf"/>
</dbReference>
<dbReference type="Gene3D" id="2.60.120.260">
    <property type="entry name" value="Galactose-binding domain-like"/>
    <property type="match status" value="2"/>
</dbReference>
<feature type="transmembrane region" description="Helical" evidence="5">
    <location>
        <begin position="2084"/>
        <end position="2101"/>
    </location>
</feature>
<dbReference type="PANTHER" id="PTHR11219">
    <property type="entry name" value="TENEURIN AND N-ACETYLGLUCOSAMINE-1-PHOSPHODIESTER ALPHA-N-ACETYLGLUCOSAMINIDASE"/>
    <property type="match status" value="1"/>
</dbReference>
<dbReference type="OrthoDB" id="442731at2759"/>
<evidence type="ECO:0000256" key="6">
    <source>
        <dbReference type="SAM" id="SignalP"/>
    </source>
</evidence>
<keyword evidence="3 4" id="KW-1015">Disulfide bond</keyword>
<dbReference type="InterPro" id="IPR000742">
    <property type="entry name" value="EGF"/>
</dbReference>
<accession>A0A9K3CRQ2</accession>
<proteinExistence type="predicted"/>
<keyword evidence="5" id="KW-0812">Transmembrane</keyword>
<dbReference type="PROSITE" id="PS50026">
    <property type="entry name" value="EGF_3"/>
    <property type="match status" value="1"/>
</dbReference>
<evidence type="ECO:0000256" key="2">
    <source>
        <dbReference type="ARBA" id="ARBA00022737"/>
    </source>
</evidence>
<keyword evidence="2" id="KW-0677">Repeat</keyword>
<gene>
    <name evidence="8" type="ORF">KIPB_002103</name>
</gene>
<dbReference type="SUPFAM" id="SSF49785">
    <property type="entry name" value="Galactose-binding domain-like"/>
    <property type="match status" value="1"/>
</dbReference>
<feature type="disulfide bond" evidence="4">
    <location>
        <begin position="313"/>
        <end position="322"/>
    </location>
</feature>
<feature type="chain" id="PRO_5039925993" description="EGF-like domain-containing protein" evidence="6">
    <location>
        <begin position="23"/>
        <end position="2102"/>
    </location>
</feature>
<sequence length="2102" mass="225220">GWISRSDSNVLLGACALGLCTSSVIQPLVEEDNMYKATDGNQSYTSYTVQQETLTQSSWFRVYLPTPQPLESLYVRGAWRQTLNVDLYDSEDTLLERVEIGYSTSTLQSTLSATVQGTDVAYIEMSVDMDPLGLGYCYAGKCGDCVSFRINEIAAYPPSFVSNEWVDLTLSESTSVETVSIVGNFEYGDAATINLLASTDGVEYTQIDTVTGDDMSAEITRVLSEPVFCTHIRAQFLFDTDRESGKVEVTSMSLTSSDVTDASIDVASSVQTDTKDTSTSCEAGWVGDGCNTPICPLDCLGRGTCTAPGVCECGSEYVGKDCRYSMYMGDAILDTDVMAQYVGTRTPTPNRSTEEYVSASCPSDAPFMCPGTSECKASRGACLTNPPLTMEGVYAEAYTPTAVTVSSHDSSTENIIDGDTATFWQSGMCLPTDYITRESVNGLLGVCATAGVCESSDPTLAEEGSLISRLTDGTSASVTIEAGEGEGGDLTAAAWVSVPLPTPISSQELLHISIRHTGMESDSITVYLQLNDSPSSTLEVAALTADDVYDYVLLSVPDTGDLLATAVVVASDADFSLGTVAAQTSPCTEWACLDLGEAKPVGALEIRHWVGSTSGLVTSTEYQGSTDNETWDTLREADPHSLYALDVAVEPAQSYRYIRVVHTMAAEAQAKVYVWMMAVYDADGQYGPAPTAAANDRTIHELLGVNSIWSMGVGWSNLAHDGLGPNRFSHMASHGRNYHSLGWDIEEPGQAGEFTLMSAGDGTTSTWWQNWDWEYGGWRGAGLDVQACVMINEDTFPEEDWGEDPAIHANTYGYSFARHFGPLHGTGDVGVMEVGNEPWDYSSAFYGSLLKGMAAGVKQADPSLEVLPAHLETLDDLNEAFAVSSLDDIDGINFHTYSWRGGDDGRAGEHPESLVSSFRSIHELVRYRDTNAPSLPLYVSEWGWDSEGADEECVMSMCVSEAQQALYLVRGTLLMARLGVHRASVFYYANSDSVMPEVFSRSGLTGSSDTGHERKTSLYALEHMVDVFGDATFEGVVREDTEAYVYKFTDAALDRDLYIAWRPVAEADRTDTVDVSLSVSSFSAAYTLGDRDLRATTGTCTGDSCTFSVSPYPTVVVVSADAPVCGTLDIASVKVTALTKVIESMCNNGMCASDGVCSCDEGYMGDYCAETRCENDCWNHGSCVDGVCVCETWYSASSSAACDDATEAGECTHVWDPATSCRYAICPSSTDDVCSGNGTCVTGECQCSTGWGGDDCSEVACPYDCREHGTCTEGVCTCLDDDDVVSALMDASTGCTWVSETEDMPEDMSELCPDALPFLCEATGECAVSRGMCVEPTAMSMVGVYASPLSATVSVSSNHDSADNVTDEYTATFWQSGTCLPTGYIVRSDINGLLGMCDTQGVCTYSGTDTDLSHVTDGMSTTVLTAPVDSTTSIAYVDVPLGVSAIAVSVRISSMDSAVTLSVVQSGERVTLATLEGTDDIRTVFRYILPSTDSVHSVRLESAGQFSVSFLAAQTSVCTEWAVTDLGAQTEVGAVRIRHWAGSSDAEVVSTVYQHSTDLSTWITLLSPDPYDLEKVDIDMGGVTTRYIRVLHTLAEEASLKVYVWEIDAFDTDGPYGPFPSASPNPRTLSQMLGVNGIWGWGSTQDGDLPEGSDYIDASTFGPLGRHGRSYHNWEWDVETPQETPDYANMAETGFDGELAMNWLNWDNQYKRWNLGGLSVQASLQFYESSWPESLWVPDAQTAGALTGSAFATHFGPTEGTGDVRVLEVGNEPWGYTPEFYGDILKGVGAGAKEADPALEILPAHLETLENLAAALDVSGLESIDGMNYHTYSWRGAPGGKVGEHPESIVSSFGSLKENIRFTDTNTPTLPVYVSEWGWDSHSTGDRCTQSTCVSEAHQAVYLVRGALILSRLGVHRASMFFYADTSNCGTDDETIFSCSGLVGNKVSGFARKTSYTAMAELVGTYGDLTFESVISESDTAYVYSMLGGDDHTTVYHVLWKPTDDLVATSVYPLTTPTGAVSAVGHSLGHAAPTSQTLTVVDGAVSVPVSAYPIVLEYTLSTTSPTDPTDPTDPGNAAYVPTRSVSVLMAVVGLMLAILVLA</sequence>
<feature type="non-terminal residue" evidence="8">
    <location>
        <position position="1"/>
    </location>
</feature>
<evidence type="ECO:0000313" key="8">
    <source>
        <dbReference type="EMBL" id="GIQ81185.1"/>
    </source>
</evidence>
<evidence type="ECO:0000256" key="3">
    <source>
        <dbReference type="ARBA" id="ARBA00023157"/>
    </source>
</evidence>
<evidence type="ECO:0000259" key="7">
    <source>
        <dbReference type="PROSITE" id="PS50026"/>
    </source>
</evidence>
<comment type="caution">
    <text evidence="8">The sequence shown here is derived from an EMBL/GenBank/DDBJ whole genome shotgun (WGS) entry which is preliminary data.</text>
</comment>
<dbReference type="InterPro" id="IPR017853">
    <property type="entry name" value="GH"/>
</dbReference>
<name>A0A9K3CRQ2_9EUKA</name>
<feature type="signal peptide" evidence="6">
    <location>
        <begin position="1"/>
        <end position="22"/>
    </location>
</feature>
<feature type="disulfide bond" evidence="4">
    <location>
        <begin position="295"/>
        <end position="305"/>
    </location>
</feature>
<dbReference type="SMART" id="SM00181">
    <property type="entry name" value="EGF"/>
    <property type="match status" value="4"/>
</dbReference>
<dbReference type="InterPro" id="IPR051216">
    <property type="entry name" value="Teneurin"/>
</dbReference>
<dbReference type="Proteomes" id="UP000265618">
    <property type="component" value="Unassembled WGS sequence"/>
</dbReference>
<dbReference type="Gene3D" id="2.10.25.10">
    <property type="entry name" value="Laminin"/>
    <property type="match status" value="3"/>
</dbReference>
<keyword evidence="6" id="KW-0732">Signal</keyword>
<organism evidence="8 9">
    <name type="scientific">Kipferlia bialata</name>
    <dbReference type="NCBI Taxonomy" id="797122"/>
    <lineage>
        <taxon>Eukaryota</taxon>
        <taxon>Metamonada</taxon>
        <taxon>Carpediemonas-like organisms</taxon>
        <taxon>Kipferlia</taxon>
    </lineage>
</organism>
<keyword evidence="1 4" id="KW-0245">EGF-like domain</keyword>
<evidence type="ECO:0000256" key="4">
    <source>
        <dbReference type="PROSITE-ProRule" id="PRU00076"/>
    </source>
</evidence>
<evidence type="ECO:0000256" key="5">
    <source>
        <dbReference type="SAM" id="Phobius"/>
    </source>
</evidence>
<dbReference type="PROSITE" id="PS00022">
    <property type="entry name" value="EGF_1"/>
    <property type="match status" value="1"/>
</dbReference>
<keyword evidence="5" id="KW-1133">Transmembrane helix</keyword>
<evidence type="ECO:0000256" key="1">
    <source>
        <dbReference type="ARBA" id="ARBA00022536"/>
    </source>
</evidence>
<dbReference type="SUPFAM" id="SSF51445">
    <property type="entry name" value="(Trans)glycosidases"/>
    <property type="match status" value="2"/>
</dbReference>
<dbReference type="EMBL" id="BDIP01000327">
    <property type="protein sequence ID" value="GIQ81185.1"/>
    <property type="molecule type" value="Genomic_DNA"/>
</dbReference>
<dbReference type="Gene3D" id="3.20.20.80">
    <property type="entry name" value="Glycosidases"/>
    <property type="match status" value="2"/>
</dbReference>
<keyword evidence="5" id="KW-0472">Membrane</keyword>
<feature type="domain" description="EGF-like" evidence="7">
    <location>
        <begin position="291"/>
        <end position="323"/>
    </location>
</feature>
<dbReference type="PANTHER" id="PTHR11219:SF69">
    <property type="entry name" value="TENEURIN-A"/>
    <property type="match status" value="1"/>
</dbReference>
<keyword evidence="9" id="KW-1185">Reference proteome</keyword>
<protein>
    <recommendedName>
        <fullName evidence="7">EGF-like domain-containing protein</fullName>
    </recommendedName>
</protein>
<reference evidence="8 9" key="1">
    <citation type="journal article" date="2018" name="PLoS ONE">
        <title>The draft genome of Kipferlia bialata reveals reductive genome evolution in fornicate parasites.</title>
        <authorList>
            <person name="Tanifuji G."/>
            <person name="Takabayashi S."/>
            <person name="Kume K."/>
            <person name="Takagi M."/>
            <person name="Nakayama T."/>
            <person name="Kamikawa R."/>
            <person name="Inagaki Y."/>
            <person name="Hashimoto T."/>
        </authorList>
    </citation>
    <scope>NUCLEOTIDE SEQUENCE [LARGE SCALE GENOMIC DNA]</scope>
    <source>
        <strain evidence="8">NY0173</strain>
    </source>
</reference>
<dbReference type="Pfam" id="PF23106">
    <property type="entry name" value="EGF_Teneurin"/>
    <property type="match status" value="1"/>
</dbReference>
<comment type="caution">
    <text evidence="4">Lacks conserved residue(s) required for the propagation of feature annotation.</text>
</comment>
<evidence type="ECO:0000313" key="9">
    <source>
        <dbReference type="Proteomes" id="UP000265618"/>
    </source>
</evidence>